<feature type="region of interest" description="Disordered" evidence="5">
    <location>
        <begin position="261"/>
        <end position="282"/>
    </location>
</feature>
<evidence type="ECO:0000256" key="2">
    <source>
        <dbReference type="ARBA" id="ARBA00022771"/>
    </source>
</evidence>
<name>A0AAD5XDV2_9FUNG</name>
<evidence type="ECO:0000313" key="8">
    <source>
        <dbReference type="Proteomes" id="UP001211907"/>
    </source>
</evidence>
<dbReference type="GO" id="GO:0000785">
    <property type="term" value="C:chromatin"/>
    <property type="evidence" value="ECO:0007669"/>
    <property type="project" value="TreeGrafter"/>
</dbReference>
<proteinExistence type="predicted"/>
<protein>
    <submittedName>
        <fullName evidence="7">SUMO ligase siz1</fullName>
    </submittedName>
</protein>
<dbReference type="Proteomes" id="UP001211907">
    <property type="component" value="Unassembled WGS sequence"/>
</dbReference>
<dbReference type="GO" id="GO:0061665">
    <property type="term" value="F:SUMO ligase activity"/>
    <property type="evidence" value="ECO:0007669"/>
    <property type="project" value="TreeGrafter"/>
</dbReference>
<evidence type="ECO:0000256" key="5">
    <source>
        <dbReference type="SAM" id="MobiDB-lite"/>
    </source>
</evidence>
<dbReference type="Pfam" id="PF02891">
    <property type="entry name" value="zf-MIZ"/>
    <property type="match status" value="1"/>
</dbReference>
<keyword evidence="8" id="KW-1185">Reference proteome</keyword>
<feature type="region of interest" description="Disordered" evidence="5">
    <location>
        <begin position="335"/>
        <end position="355"/>
    </location>
</feature>
<dbReference type="CDD" id="cd16650">
    <property type="entry name" value="SP-RING_PIAS-like"/>
    <property type="match status" value="1"/>
</dbReference>
<evidence type="ECO:0000259" key="6">
    <source>
        <dbReference type="PROSITE" id="PS51044"/>
    </source>
</evidence>
<dbReference type="EMBL" id="JADGJH010000566">
    <property type="protein sequence ID" value="KAJ3126291.1"/>
    <property type="molecule type" value="Genomic_DNA"/>
</dbReference>
<organism evidence="7 8">
    <name type="scientific">Physocladia obscura</name>
    <dbReference type="NCBI Taxonomy" id="109957"/>
    <lineage>
        <taxon>Eukaryota</taxon>
        <taxon>Fungi</taxon>
        <taxon>Fungi incertae sedis</taxon>
        <taxon>Chytridiomycota</taxon>
        <taxon>Chytridiomycota incertae sedis</taxon>
        <taxon>Chytridiomycetes</taxon>
        <taxon>Chytridiales</taxon>
        <taxon>Chytriomycetaceae</taxon>
        <taxon>Physocladia</taxon>
    </lineage>
</organism>
<dbReference type="GO" id="GO:0008270">
    <property type="term" value="F:zinc ion binding"/>
    <property type="evidence" value="ECO:0007669"/>
    <property type="project" value="UniProtKB-KW"/>
</dbReference>
<dbReference type="PROSITE" id="PS51044">
    <property type="entry name" value="ZF_SP_RING"/>
    <property type="match status" value="1"/>
</dbReference>
<dbReference type="Gene3D" id="3.30.40.10">
    <property type="entry name" value="Zinc/RING finger domain, C3HC4 (zinc finger)"/>
    <property type="match status" value="1"/>
</dbReference>
<gene>
    <name evidence="7" type="primary">SIZ1_2</name>
    <name evidence="7" type="ORF">HK100_010322</name>
</gene>
<dbReference type="PANTHER" id="PTHR10782:SF4">
    <property type="entry name" value="TONALLI, ISOFORM E"/>
    <property type="match status" value="1"/>
</dbReference>
<comment type="caution">
    <text evidence="7">The sequence shown here is derived from an EMBL/GenBank/DDBJ whole genome shotgun (WGS) entry which is preliminary data.</text>
</comment>
<dbReference type="GO" id="GO:0016925">
    <property type="term" value="P:protein sumoylation"/>
    <property type="evidence" value="ECO:0007669"/>
    <property type="project" value="TreeGrafter"/>
</dbReference>
<dbReference type="AlphaFoldDB" id="A0AAD5XDV2"/>
<feature type="compositionally biased region" description="Basic and acidic residues" evidence="5">
    <location>
        <begin position="7"/>
        <end position="22"/>
    </location>
</feature>
<dbReference type="InterPro" id="IPR013083">
    <property type="entry name" value="Znf_RING/FYVE/PHD"/>
</dbReference>
<evidence type="ECO:0000256" key="3">
    <source>
        <dbReference type="ARBA" id="ARBA00022833"/>
    </source>
</evidence>
<evidence type="ECO:0000256" key="4">
    <source>
        <dbReference type="PROSITE-ProRule" id="PRU00452"/>
    </source>
</evidence>
<accession>A0AAD5XDV2</accession>
<reference evidence="7" key="1">
    <citation type="submission" date="2020-05" db="EMBL/GenBank/DDBJ databases">
        <title>Phylogenomic resolution of chytrid fungi.</title>
        <authorList>
            <person name="Stajich J.E."/>
            <person name="Amses K."/>
            <person name="Simmons R."/>
            <person name="Seto K."/>
            <person name="Myers J."/>
            <person name="Bonds A."/>
            <person name="Quandt C.A."/>
            <person name="Barry K."/>
            <person name="Liu P."/>
            <person name="Grigoriev I."/>
            <person name="Longcore J.E."/>
            <person name="James T.Y."/>
        </authorList>
    </citation>
    <scope>NUCLEOTIDE SEQUENCE</scope>
    <source>
        <strain evidence="7">JEL0513</strain>
    </source>
</reference>
<dbReference type="GO" id="GO:0016874">
    <property type="term" value="F:ligase activity"/>
    <property type="evidence" value="ECO:0007669"/>
    <property type="project" value="UniProtKB-KW"/>
</dbReference>
<keyword evidence="3" id="KW-0862">Zinc</keyword>
<keyword evidence="1" id="KW-0479">Metal-binding</keyword>
<feature type="region of interest" description="Disordered" evidence="5">
    <location>
        <begin position="156"/>
        <end position="184"/>
    </location>
</feature>
<feature type="region of interest" description="Disordered" evidence="5">
    <location>
        <begin position="1"/>
        <end position="71"/>
    </location>
</feature>
<sequence>MANNPSAHEKLSAVLDTIEKDMATYAPSPQQRTKDQNANRPKSPSVAVSRPNSTNNPDTKSPHTNTSSTEFGAINTAEISALARALSLPAALVAKRMANPALMAQFTVAQLKIVNRHLCHKFNKRHKSHATKSAWIENTCEILFLPVSVPPPVREVSAPQVRNEPSARNSSPVENESQDRSELPDRIIESINQTPLATSHRENTHKIKDPLTFENRNAEIKVPSKYTPGSHQITVLDKENVASKIANKPMNAIQNIRNNESMINTPSTPTREKARSFETPNSVNSHRVRRLLMANNSPALQSPTPIVWLPPPPVESTSASPFRNPLLFRPIPSNSPAAKKNVAKQPTTPASPEVALGRSLDWNPTPAHYGALLKLTKQIPETFHIYNDFSCYIHSESKSANKGGRQLSLSFFLTKPICDVLELANQKLCIFIQLEANNPMMENTFGLPIGTIVHIKIDDDYTRAVTVQSNNHIVDIARHFTENKSLIVSAAEELKGSVVKVVVVLPSPHLAPINTLIVGIRRLTFAEATLKILQRELYARGIKQEQQQHDKLSKPPFWTALSMYGTIADYKASLSALTNLKFGRSLSQSLLENENEIEVGETTLSFMCPLSLLRIDVPGRGRRCQHLQCFDVQTFLQFQENNSQWKCVICGKVIKCNDLIVVPRMLMLLRKYLESDRCIVKPDGTDIEWTAENGDSDGTSGNDAMFIEDSDEEDAIMDRLFIKK</sequence>
<feature type="compositionally biased region" description="Polar residues" evidence="5">
    <location>
        <begin position="166"/>
        <end position="175"/>
    </location>
</feature>
<evidence type="ECO:0000256" key="1">
    <source>
        <dbReference type="ARBA" id="ARBA00022723"/>
    </source>
</evidence>
<feature type="compositionally biased region" description="Polar residues" evidence="5">
    <location>
        <begin position="50"/>
        <end position="70"/>
    </location>
</feature>
<dbReference type="InterPro" id="IPR004181">
    <property type="entry name" value="Znf_MIZ"/>
</dbReference>
<keyword evidence="2 4" id="KW-0863">Zinc-finger</keyword>
<keyword evidence="7" id="KW-0436">Ligase</keyword>
<evidence type="ECO:0000313" key="7">
    <source>
        <dbReference type="EMBL" id="KAJ3126291.1"/>
    </source>
</evidence>
<dbReference type="PANTHER" id="PTHR10782">
    <property type="entry name" value="ZINC FINGER MIZ DOMAIN-CONTAINING PROTEIN"/>
    <property type="match status" value="1"/>
</dbReference>
<feature type="domain" description="SP-RING-type" evidence="6">
    <location>
        <begin position="593"/>
        <end position="678"/>
    </location>
</feature>